<dbReference type="Pfam" id="PF06541">
    <property type="entry name" value="ABC_trans_CmpB"/>
    <property type="match status" value="1"/>
</dbReference>
<protein>
    <recommendedName>
        <fullName evidence="4">ABC transporter permease</fullName>
    </recommendedName>
</protein>
<feature type="transmembrane region" description="Helical" evidence="1">
    <location>
        <begin position="95"/>
        <end position="116"/>
    </location>
</feature>
<proteinExistence type="predicted"/>
<feature type="transmembrane region" description="Helical" evidence="1">
    <location>
        <begin position="160"/>
        <end position="177"/>
    </location>
</feature>
<organism evidence="2 3">
    <name type="scientific">Thermophilibacter immobilis</name>
    <dbReference type="NCBI Taxonomy" id="2779519"/>
    <lineage>
        <taxon>Bacteria</taxon>
        <taxon>Bacillati</taxon>
        <taxon>Actinomycetota</taxon>
        <taxon>Coriobacteriia</taxon>
        <taxon>Coriobacteriales</taxon>
        <taxon>Atopobiaceae</taxon>
        <taxon>Thermophilibacter</taxon>
    </lineage>
</organism>
<gene>
    <name evidence="2" type="ORF">INP52_03645</name>
</gene>
<evidence type="ECO:0000313" key="3">
    <source>
        <dbReference type="Proteomes" id="UP000593735"/>
    </source>
</evidence>
<feature type="transmembrane region" description="Helical" evidence="1">
    <location>
        <begin position="6"/>
        <end position="26"/>
    </location>
</feature>
<evidence type="ECO:0000256" key="1">
    <source>
        <dbReference type="SAM" id="Phobius"/>
    </source>
</evidence>
<sequence length="303" mass="34620">MLYSLVLLLFLFAVMQGFVRTIVYFWNWLSHGDRLDENDVERAQAALEESEDVLARELSRANGRRGLARVFARWQASSEAVDEYLDHLRLSWYQIIILFFVGSMGGLLIEEVWMLVTAGLTENRVGLVWGPFSPLYGFGAVLLTVLCFELRAHAARNWQIFLLAAAVGGLLEQMTGWGMEALFNAESWTYEYLPDHITKWVAWRFLVFWGLLGLAWCRAVMPRLLYTIGMPTSRRQAVFVTLVAVYLVADIAMTLVCFDRKTNRDAGVPAANAFERWVDTNYDDEFISSRFQNLTIADEGTRA</sequence>
<evidence type="ECO:0008006" key="4">
    <source>
        <dbReference type="Google" id="ProtNLM"/>
    </source>
</evidence>
<dbReference type="Proteomes" id="UP000593735">
    <property type="component" value="Chromosome"/>
</dbReference>
<accession>A0A7S7MBC9</accession>
<evidence type="ECO:0000313" key="2">
    <source>
        <dbReference type="EMBL" id="QOY61298.1"/>
    </source>
</evidence>
<feature type="transmembrane region" description="Helical" evidence="1">
    <location>
        <begin position="128"/>
        <end position="148"/>
    </location>
</feature>
<keyword evidence="1" id="KW-0812">Transmembrane</keyword>
<dbReference type="KEGG" id="tio:INP52_03645"/>
<feature type="transmembrane region" description="Helical" evidence="1">
    <location>
        <begin position="237"/>
        <end position="256"/>
    </location>
</feature>
<keyword evidence="1" id="KW-0472">Membrane</keyword>
<keyword evidence="3" id="KW-1185">Reference proteome</keyword>
<dbReference type="RefSeq" id="WP_194372492.1">
    <property type="nucleotide sequence ID" value="NZ_CP063767.1"/>
</dbReference>
<keyword evidence="1" id="KW-1133">Transmembrane helix</keyword>
<feature type="transmembrane region" description="Helical" evidence="1">
    <location>
        <begin position="197"/>
        <end position="217"/>
    </location>
</feature>
<dbReference type="EMBL" id="CP063767">
    <property type="protein sequence ID" value="QOY61298.1"/>
    <property type="molecule type" value="Genomic_DNA"/>
</dbReference>
<dbReference type="InterPro" id="IPR010540">
    <property type="entry name" value="CmpB_TMEM229"/>
</dbReference>
<name>A0A7S7MBC9_9ACTN</name>
<dbReference type="AlphaFoldDB" id="A0A7S7MBC9"/>
<reference evidence="2 3" key="1">
    <citation type="submission" date="2020-10" db="EMBL/GenBank/DDBJ databases">
        <title>Olsenella immobilis sp.nov., isolated from the mud in a fermentation cellar used for the production of Chinese strong-flavoured liquor.</title>
        <authorList>
            <person name="Lu L."/>
        </authorList>
    </citation>
    <scope>NUCLEOTIDE SEQUENCE [LARGE SCALE GENOMIC DNA]</scope>
    <source>
        <strain evidence="2 3">LZLJ-2</strain>
    </source>
</reference>